<dbReference type="AlphaFoldDB" id="A0A7U4THC6"/>
<name>A0A7U4THC6_DESA2</name>
<dbReference type="EMBL" id="CP013015">
    <property type="protein sequence ID" value="AMM40689.1"/>
    <property type="molecule type" value="Genomic_DNA"/>
</dbReference>
<evidence type="ECO:0000313" key="1">
    <source>
        <dbReference type="EMBL" id="AMM40689.1"/>
    </source>
</evidence>
<dbReference type="Proteomes" id="UP000070560">
    <property type="component" value="Chromosome"/>
</dbReference>
<dbReference type="KEGG" id="daw:HS1_000885"/>
<keyword evidence="2" id="KW-1185">Reference proteome</keyword>
<accession>A0A7U4THC6</accession>
<reference evidence="1 2" key="1">
    <citation type="submission" date="2015-10" db="EMBL/GenBank/DDBJ databases">
        <title>Candidatus Desulfofervidus auxilii, a hydrogenotrophic sulfate-reducing bacterium involved in the thermophilic anaerobic oxidation of methane.</title>
        <authorList>
            <person name="Krukenberg V."/>
            <person name="Richter M."/>
            <person name="Wegener G."/>
        </authorList>
    </citation>
    <scope>NUCLEOTIDE SEQUENCE [LARGE SCALE GENOMIC DNA]</scope>
    <source>
        <strain evidence="1 2">HS1</strain>
    </source>
</reference>
<organism evidence="1 2">
    <name type="scientific">Desulfofervidus auxilii</name>
    <dbReference type="NCBI Taxonomy" id="1621989"/>
    <lineage>
        <taxon>Bacteria</taxon>
        <taxon>Pseudomonadati</taxon>
        <taxon>Thermodesulfobacteriota</taxon>
        <taxon>Candidatus Desulfofervidia</taxon>
        <taxon>Candidatus Desulfofervidales</taxon>
        <taxon>Candidatus Desulfofervidaceae</taxon>
        <taxon>Candidatus Desulfofervidus</taxon>
    </lineage>
</organism>
<proteinExistence type="predicted"/>
<sequence length="80" mass="9189">MTLEELKELTKKTKDFKGLCGASVDFVNPEDNKPTLKLFLSVERAINFYEKCPKPKKLGVSVQVRDLYGNGRWLDINIQE</sequence>
<gene>
    <name evidence="1" type="ORF">HS1_000885</name>
</gene>
<dbReference type="RefSeq" id="WP_066061505.1">
    <property type="nucleotide sequence ID" value="NZ_CP013015.1"/>
</dbReference>
<evidence type="ECO:0000313" key="2">
    <source>
        <dbReference type="Proteomes" id="UP000070560"/>
    </source>
</evidence>
<protein>
    <submittedName>
        <fullName evidence="1">Uncharacterized protein</fullName>
    </submittedName>
</protein>